<dbReference type="InterPro" id="IPR029026">
    <property type="entry name" value="tRNA_m1G_MTases_N"/>
</dbReference>
<dbReference type="CDD" id="cd18081">
    <property type="entry name" value="RlmH-like"/>
    <property type="match status" value="1"/>
</dbReference>
<dbReference type="HAMAP" id="MF_00658">
    <property type="entry name" value="23SrRNA_methyltr_H"/>
    <property type="match status" value="1"/>
</dbReference>
<dbReference type="Proteomes" id="UP001595799">
    <property type="component" value="Unassembled WGS sequence"/>
</dbReference>
<evidence type="ECO:0000256" key="4">
    <source>
        <dbReference type="ARBA" id="ARBA00038303"/>
    </source>
</evidence>
<dbReference type="SUPFAM" id="SSF75217">
    <property type="entry name" value="alpha/beta knot"/>
    <property type="match status" value="1"/>
</dbReference>
<organism evidence="6 7">
    <name type="scientific">Fodinicurvata halophila</name>
    <dbReference type="NCBI Taxonomy" id="1419723"/>
    <lineage>
        <taxon>Bacteria</taxon>
        <taxon>Pseudomonadati</taxon>
        <taxon>Pseudomonadota</taxon>
        <taxon>Alphaproteobacteria</taxon>
        <taxon>Rhodospirillales</taxon>
        <taxon>Rhodovibrionaceae</taxon>
        <taxon>Fodinicurvata</taxon>
    </lineage>
</organism>
<evidence type="ECO:0000313" key="7">
    <source>
        <dbReference type="Proteomes" id="UP001595799"/>
    </source>
</evidence>
<keyword evidence="5" id="KW-0963">Cytoplasm</keyword>
<evidence type="ECO:0000256" key="3">
    <source>
        <dbReference type="ARBA" id="ARBA00022691"/>
    </source>
</evidence>
<comment type="catalytic activity">
    <reaction evidence="5">
        <text>pseudouridine(1915) in 23S rRNA + S-adenosyl-L-methionine = N(3)-methylpseudouridine(1915) in 23S rRNA + S-adenosyl-L-homocysteine + H(+)</text>
        <dbReference type="Rhea" id="RHEA:42752"/>
        <dbReference type="Rhea" id="RHEA-COMP:10221"/>
        <dbReference type="Rhea" id="RHEA-COMP:10222"/>
        <dbReference type="ChEBI" id="CHEBI:15378"/>
        <dbReference type="ChEBI" id="CHEBI:57856"/>
        <dbReference type="ChEBI" id="CHEBI:59789"/>
        <dbReference type="ChEBI" id="CHEBI:65314"/>
        <dbReference type="ChEBI" id="CHEBI:74486"/>
        <dbReference type="EC" id="2.1.1.177"/>
    </reaction>
</comment>
<dbReference type="Pfam" id="PF02590">
    <property type="entry name" value="SPOUT_MTase"/>
    <property type="match status" value="1"/>
</dbReference>
<dbReference type="NCBIfam" id="NF000989">
    <property type="entry name" value="PRK00103.2-3"/>
    <property type="match status" value="1"/>
</dbReference>
<dbReference type="EMBL" id="JBHSCW010000001">
    <property type="protein sequence ID" value="MFC4350507.1"/>
    <property type="molecule type" value="Genomic_DNA"/>
</dbReference>
<keyword evidence="5" id="KW-0698">rRNA processing</keyword>
<evidence type="ECO:0000256" key="2">
    <source>
        <dbReference type="ARBA" id="ARBA00022679"/>
    </source>
</evidence>
<dbReference type="InterPro" id="IPR003742">
    <property type="entry name" value="RlmH-like"/>
</dbReference>
<comment type="subunit">
    <text evidence="5">Homodimer.</text>
</comment>
<dbReference type="RefSeq" id="WP_382420842.1">
    <property type="nucleotide sequence ID" value="NZ_JBHSCW010000001.1"/>
</dbReference>
<feature type="binding site" evidence="5">
    <location>
        <position position="73"/>
    </location>
    <ligand>
        <name>S-adenosyl-L-methionine</name>
        <dbReference type="ChEBI" id="CHEBI:59789"/>
    </ligand>
</feature>
<accession>A0ABV8UH63</accession>
<comment type="function">
    <text evidence="5">Specifically methylates the pseudouridine at position 1915 (m3Psi1915) in 23S rRNA.</text>
</comment>
<keyword evidence="7" id="KW-1185">Reference proteome</keyword>
<name>A0ABV8UH63_9PROT</name>
<comment type="caution">
    <text evidence="6">The sequence shown here is derived from an EMBL/GenBank/DDBJ whole genome shotgun (WGS) entry which is preliminary data.</text>
</comment>
<protein>
    <recommendedName>
        <fullName evidence="5">Ribosomal RNA large subunit methyltransferase H</fullName>
        <ecNumber evidence="5">2.1.1.177</ecNumber>
    </recommendedName>
    <alternativeName>
        <fullName evidence="5">23S rRNA (pseudouridine1915-N3)-methyltransferase</fullName>
    </alternativeName>
    <alternativeName>
        <fullName evidence="5">23S rRNA m3Psi1915 methyltransferase</fullName>
    </alternativeName>
    <alternativeName>
        <fullName evidence="5">rRNA (pseudouridine-N3-)-methyltransferase RlmH</fullName>
    </alternativeName>
</protein>
<feature type="binding site" evidence="5">
    <location>
        <position position="105"/>
    </location>
    <ligand>
        <name>S-adenosyl-L-methionine</name>
        <dbReference type="ChEBI" id="CHEBI:59789"/>
    </ligand>
</feature>
<dbReference type="PANTHER" id="PTHR33603">
    <property type="entry name" value="METHYLTRANSFERASE"/>
    <property type="match status" value="1"/>
</dbReference>
<dbReference type="PIRSF" id="PIRSF004505">
    <property type="entry name" value="MT_bac"/>
    <property type="match status" value="1"/>
</dbReference>
<keyword evidence="1 5" id="KW-0489">Methyltransferase</keyword>
<comment type="similarity">
    <text evidence="4 5">Belongs to the RNA methyltransferase RlmH family.</text>
</comment>
<dbReference type="PANTHER" id="PTHR33603:SF1">
    <property type="entry name" value="RIBOSOMAL RNA LARGE SUBUNIT METHYLTRANSFERASE H"/>
    <property type="match status" value="1"/>
</dbReference>
<evidence type="ECO:0000256" key="1">
    <source>
        <dbReference type="ARBA" id="ARBA00022603"/>
    </source>
</evidence>
<sequence length="158" mass="17529">MQISILAVGRFRSAAQKTLYEDYAARLKKGALLGPLRLQEVEEKRNLAPEQLKQREGELLGRALRDGARSIALDEQGDSLDSLQMADLLGGWREQGVRETAFLIGGADGLSDSLRQRADRTISLGRLTWPHMLVRVLLAEQVFRANAILAGHPYHRGS</sequence>
<reference evidence="7" key="1">
    <citation type="journal article" date="2019" name="Int. J. Syst. Evol. Microbiol.">
        <title>The Global Catalogue of Microorganisms (GCM) 10K type strain sequencing project: providing services to taxonomists for standard genome sequencing and annotation.</title>
        <authorList>
            <consortium name="The Broad Institute Genomics Platform"/>
            <consortium name="The Broad Institute Genome Sequencing Center for Infectious Disease"/>
            <person name="Wu L."/>
            <person name="Ma J."/>
        </authorList>
    </citation>
    <scope>NUCLEOTIDE SEQUENCE [LARGE SCALE GENOMIC DNA]</scope>
    <source>
        <strain evidence="7">CECT 8472</strain>
    </source>
</reference>
<feature type="binding site" evidence="5">
    <location>
        <begin position="124"/>
        <end position="129"/>
    </location>
    <ligand>
        <name>S-adenosyl-L-methionine</name>
        <dbReference type="ChEBI" id="CHEBI:59789"/>
    </ligand>
</feature>
<comment type="subcellular location">
    <subcellularLocation>
        <location evidence="5">Cytoplasm</location>
    </subcellularLocation>
</comment>
<dbReference type="EC" id="2.1.1.177" evidence="5"/>
<evidence type="ECO:0000313" key="6">
    <source>
        <dbReference type="EMBL" id="MFC4350507.1"/>
    </source>
</evidence>
<proteinExistence type="inferred from homology"/>
<evidence type="ECO:0000256" key="5">
    <source>
        <dbReference type="HAMAP-Rule" id="MF_00658"/>
    </source>
</evidence>
<gene>
    <name evidence="5 6" type="primary">rlmH</name>
    <name evidence="6" type="ORF">ACFOW6_02995</name>
</gene>
<keyword evidence="2 5" id="KW-0808">Transferase</keyword>
<keyword evidence="3 5" id="KW-0949">S-adenosyl-L-methionine</keyword>
<dbReference type="InterPro" id="IPR029028">
    <property type="entry name" value="Alpha/beta_knot_MTases"/>
</dbReference>
<dbReference type="Gene3D" id="3.40.1280.10">
    <property type="match status" value="1"/>
</dbReference>